<evidence type="ECO:0000313" key="2">
    <source>
        <dbReference type="Proteomes" id="UP000321534"/>
    </source>
</evidence>
<dbReference type="RefSeq" id="WP_147066745.1">
    <property type="nucleotide sequence ID" value="NZ_BAAARO010000001.1"/>
</dbReference>
<dbReference type="EMBL" id="BJYX01000012">
    <property type="protein sequence ID" value="GEO30621.1"/>
    <property type="molecule type" value="Genomic_DNA"/>
</dbReference>
<protein>
    <submittedName>
        <fullName evidence="1">Uncharacterized protein</fullName>
    </submittedName>
</protein>
<accession>A0A512D2D0</accession>
<organism evidence="1 2">
    <name type="scientific">Terrabacter aerolatus</name>
    <dbReference type="NCBI Taxonomy" id="422442"/>
    <lineage>
        <taxon>Bacteria</taxon>
        <taxon>Bacillati</taxon>
        <taxon>Actinomycetota</taxon>
        <taxon>Actinomycetes</taxon>
        <taxon>Micrococcales</taxon>
        <taxon>Intrasporangiaceae</taxon>
        <taxon>Terrabacter</taxon>
    </lineage>
</organism>
<keyword evidence="2" id="KW-1185">Reference proteome</keyword>
<evidence type="ECO:0000313" key="1">
    <source>
        <dbReference type="EMBL" id="GEO30621.1"/>
    </source>
</evidence>
<name>A0A512D2D0_9MICO</name>
<gene>
    <name evidence="1" type="ORF">TAE01_24310</name>
</gene>
<dbReference type="Proteomes" id="UP000321534">
    <property type="component" value="Unassembled WGS sequence"/>
</dbReference>
<sequence length="305" mass="34130">MSSGESQTCFIAMPISMTDSHRERYGDPDHWQHVMDVIFKPAITAAGFTPVSPVASGADMIHARIVEYLERAPMMLCDLSTLNANVMFELGVRTALDMPIAVVAEKGTRLPFDTAVINTHFYDPSLQSWDVATEIEALCAYLQSSVRTSGSGNPLWKHFGLTKRAKEAHVSETPEQAFLETRLSSMSEEIHTVTRFLAELAYERQAQRQVGSAPEDRRFYVPVELPVKSTAAFVELEEMVDGYGGEIVQDPASVNDGYLVMRFTRGLPATAVSKLRHAANRTEYRFYVDVERHDGTMDRRVLSKM</sequence>
<reference evidence="1 2" key="1">
    <citation type="submission" date="2019-07" db="EMBL/GenBank/DDBJ databases">
        <title>Whole genome shotgun sequence of Terrabacter aerolatus NBRC 106305.</title>
        <authorList>
            <person name="Hosoyama A."/>
            <person name="Uohara A."/>
            <person name="Ohji S."/>
            <person name="Ichikawa N."/>
        </authorList>
    </citation>
    <scope>NUCLEOTIDE SEQUENCE [LARGE SCALE GENOMIC DNA]</scope>
    <source>
        <strain evidence="1 2">NBRC 106305</strain>
    </source>
</reference>
<dbReference type="OrthoDB" id="5180013at2"/>
<comment type="caution">
    <text evidence="1">The sequence shown here is derived from an EMBL/GenBank/DDBJ whole genome shotgun (WGS) entry which is preliminary data.</text>
</comment>
<proteinExistence type="predicted"/>
<dbReference type="AlphaFoldDB" id="A0A512D2D0"/>